<dbReference type="NCBIfam" id="TIGR00500">
    <property type="entry name" value="met_pdase_I"/>
    <property type="match status" value="1"/>
</dbReference>
<reference evidence="11 12" key="1">
    <citation type="submission" date="2018-06" db="EMBL/GenBank/DDBJ databases">
        <authorList>
            <consortium name="Pathogen Informatics"/>
            <person name="Doyle S."/>
        </authorList>
    </citation>
    <scope>NUCLEOTIDE SEQUENCE [LARGE SCALE GENOMIC DNA]</scope>
    <source>
        <strain evidence="11 12">NCTC11820</strain>
    </source>
</reference>
<comment type="catalytic activity">
    <reaction evidence="6 7">
        <text>Release of N-terminal amino acids, preferentially methionine, from peptides and arylamides.</text>
        <dbReference type="EC" id="3.4.11.18"/>
    </reaction>
</comment>
<dbReference type="GO" id="GO:0046872">
    <property type="term" value="F:metal ion binding"/>
    <property type="evidence" value="ECO:0007669"/>
    <property type="project" value="UniProtKB-UniRule"/>
</dbReference>
<evidence type="ECO:0000256" key="7">
    <source>
        <dbReference type="RuleBase" id="RU003653"/>
    </source>
</evidence>
<dbReference type="GeneID" id="55564219"/>
<evidence type="ECO:0000256" key="3">
    <source>
        <dbReference type="ARBA" id="ARBA00022670"/>
    </source>
</evidence>
<evidence type="ECO:0000256" key="6">
    <source>
        <dbReference type="HAMAP-Rule" id="MF_01974"/>
    </source>
</evidence>
<dbReference type="PRINTS" id="PR00599">
    <property type="entry name" value="MAPEPTIDASE"/>
</dbReference>
<gene>
    <name evidence="11" type="primary">map_2</name>
    <name evidence="6 10" type="synonym">map</name>
    <name evidence="10" type="ORF">HHJ67_03625</name>
    <name evidence="11" type="ORF">NCTC11820_00649</name>
</gene>
<evidence type="ECO:0000313" key="13">
    <source>
        <dbReference type="Proteomes" id="UP000553981"/>
    </source>
</evidence>
<comment type="cofactor">
    <cofactor evidence="6">
        <name>Co(2+)</name>
        <dbReference type="ChEBI" id="CHEBI:48828"/>
    </cofactor>
    <cofactor evidence="6">
        <name>Zn(2+)</name>
        <dbReference type="ChEBI" id="CHEBI:29105"/>
    </cofactor>
    <cofactor evidence="6">
        <name>Mn(2+)</name>
        <dbReference type="ChEBI" id="CHEBI:29035"/>
    </cofactor>
    <cofactor evidence="6">
        <name>Fe(2+)</name>
        <dbReference type="ChEBI" id="CHEBI:29033"/>
    </cofactor>
    <text evidence="6">Binds 2 divalent metal cations per subunit. Has a high-affinity and a low affinity metal-binding site. The true nature of the physiological cofactor is under debate. The enzyme is active with cobalt, zinc, manganese or divalent iron ions. Most likely, methionine aminopeptidases function as mononuclear Fe(2+)-metalloproteases under physiological conditions, and the catalytically relevant metal-binding site has been assigned to the histidine-containing high-affinity site.</text>
</comment>
<evidence type="ECO:0000256" key="2">
    <source>
        <dbReference type="ARBA" id="ARBA00022438"/>
    </source>
</evidence>
<comment type="function">
    <text evidence="1 6">Removes the N-terminal methionine from nascent proteins. The N-terminal methionine is often cleaved when the second residue in the primary sequence is small and uncharged (Met-Ala-, Cys, Gly, Pro, Ser, Thr, or Val). Requires deformylation of the N(alpha)-formylated initiator methionine before it can be hydrolyzed.</text>
</comment>
<feature type="domain" description="Peptidase M24" evidence="9">
    <location>
        <begin position="61"/>
        <end position="289"/>
    </location>
</feature>
<dbReference type="Gene3D" id="3.90.230.10">
    <property type="entry name" value="Creatinase/methionine aminopeptidase superfamily"/>
    <property type="match status" value="1"/>
</dbReference>
<evidence type="ECO:0000259" key="9">
    <source>
        <dbReference type="Pfam" id="PF00557"/>
    </source>
</evidence>
<keyword evidence="4 6" id="KW-0479">Metal-binding</keyword>
<feature type="region of interest" description="Disordered" evidence="8">
    <location>
        <begin position="1"/>
        <end position="23"/>
    </location>
</feature>
<feature type="binding site" evidence="6">
    <location>
        <position position="155"/>
    </location>
    <ligand>
        <name>a divalent metal cation</name>
        <dbReference type="ChEBI" id="CHEBI:60240"/>
        <label>2</label>
        <note>catalytic</note>
    </ligand>
</feature>
<feature type="binding site" evidence="6">
    <location>
        <position position="144"/>
    </location>
    <ligand>
        <name>a divalent metal cation</name>
        <dbReference type="ChEBI" id="CHEBI:60240"/>
        <label>1</label>
    </ligand>
</feature>
<dbReference type="EMBL" id="JABCUI010000001">
    <property type="protein sequence ID" value="NMW86841.1"/>
    <property type="molecule type" value="Genomic_DNA"/>
</dbReference>
<dbReference type="SUPFAM" id="SSF55920">
    <property type="entry name" value="Creatinase/aminopeptidase"/>
    <property type="match status" value="1"/>
</dbReference>
<dbReference type="Proteomes" id="UP000553981">
    <property type="component" value="Unassembled WGS sequence"/>
</dbReference>
<feature type="binding site" evidence="6">
    <location>
        <position position="155"/>
    </location>
    <ligand>
        <name>a divalent metal cation</name>
        <dbReference type="ChEBI" id="CHEBI:60240"/>
        <label>1</label>
    </ligand>
</feature>
<evidence type="ECO:0000313" key="11">
    <source>
        <dbReference type="EMBL" id="SQB64311.1"/>
    </source>
</evidence>
<keyword evidence="2 6" id="KW-0031">Aminopeptidase</keyword>
<dbReference type="PROSITE" id="PS00680">
    <property type="entry name" value="MAP_1"/>
    <property type="match status" value="1"/>
</dbReference>
<dbReference type="RefSeq" id="WP_004008072.1">
    <property type="nucleotide sequence ID" value="NZ_CAMUDJ010000002.1"/>
</dbReference>
<dbReference type="InterPro" id="IPR000994">
    <property type="entry name" value="Pept_M24"/>
</dbReference>
<dbReference type="GO" id="GO:0004239">
    <property type="term" value="F:initiator methionyl aminopeptidase activity"/>
    <property type="evidence" value="ECO:0007669"/>
    <property type="project" value="UniProtKB-UniRule"/>
</dbReference>
<dbReference type="PANTHER" id="PTHR43330:SF16">
    <property type="entry name" value="METHIONINE AMINOPEPTIDASE 2"/>
    <property type="match status" value="1"/>
</dbReference>
<dbReference type="EMBL" id="UASJ01000001">
    <property type="protein sequence ID" value="SQB64311.1"/>
    <property type="molecule type" value="Genomic_DNA"/>
</dbReference>
<keyword evidence="3 6" id="KW-0645">Protease</keyword>
<dbReference type="HAMAP" id="MF_01974">
    <property type="entry name" value="MetAP_1"/>
    <property type="match status" value="1"/>
</dbReference>
<keyword evidence="5 6" id="KW-0378">Hydrolase</keyword>
<dbReference type="GO" id="GO:0005829">
    <property type="term" value="C:cytosol"/>
    <property type="evidence" value="ECO:0007669"/>
    <property type="project" value="TreeGrafter"/>
</dbReference>
<comment type="similarity">
    <text evidence="6">Belongs to the peptidase M24A family. Methionine aminopeptidase type 1 subfamily.</text>
</comment>
<dbReference type="Proteomes" id="UP000250245">
    <property type="component" value="Unassembled WGS sequence"/>
</dbReference>
<feature type="binding site" evidence="6">
    <location>
        <position position="127"/>
    </location>
    <ligand>
        <name>substrate</name>
    </ligand>
</feature>
<dbReference type="EC" id="3.4.11.18" evidence="6 7"/>
<sequence>MLHKKTRTDELARRAPLGNLKPGRISATLPVPSHIDRPEYMFHDGPERVTASDVKSEETIEKIRQAGRIAADAIVETAKHIAPGVTTDALDRVAHEFICDHGAYPSCLGYMGFRKSICTSVNECICHGIPDDRPLEEGDIINLDITAYKDGVHGDTCAMFPVGEIDPESQQLIDCTKEAMMRAIKVCKPGRSINVIGRIIESYASRFEYGVVQDFTGHGVGEAFHSGLVIPHYDSPRYDTIMEEGMVFTIEPMLTMGSIAWEQWRDGWTVVTRDRGRTAQFEHTLVVREDGGEILTWPSNHQD</sequence>
<feature type="binding site" evidence="6">
    <location>
        <position position="251"/>
    </location>
    <ligand>
        <name>a divalent metal cation</name>
        <dbReference type="ChEBI" id="CHEBI:60240"/>
        <label>2</label>
        <note>catalytic</note>
    </ligand>
</feature>
<dbReference type="CDD" id="cd01086">
    <property type="entry name" value="MetAP1"/>
    <property type="match status" value="1"/>
</dbReference>
<evidence type="ECO:0000313" key="10">
    <source>
        <dbReference type="EMBL" id="NMW86841.1"/>
    </source>
</evidence>
<name>A0A2X2YN38_9ACTO</name>
<feature type="binding site" evidence="6">
    <location>
        <position position="225"/>
    </location>
    <ligand>
        <name>substrate</name>
    </ligand>
</feature>
<dbReference type="GO" id="GO:0070006">
    <property type="term" value="F:metalloaminopeptidase activity"/>
    <property type="evidence" value="ECO:0007669"/>
    <property type="project" value="UniProtKB-UniRule"/>
</dbReference>
<dbReference type="InterPro" id="IPR001714">
    <property type="entry name" value="Pept_M24_MAP"/>
</dbReference>
<evidence type="ECO:0000256" key="5">
    <source>
        <dbReference type="ARBA" id="ARBA00022801"/>
    </source>
</evidence>
<organism evidence="11 12">
    <name type="scientific">Mobiluncus curtisii</name>
    <dbReference type="NCBI Taxonomy" id="2051"/>
    <lineage>
        <taxon>Bacteria</taxon>
        <taxon>Bacillati</taxon>
        <taxon>Actinomycetota</taxon>
        <taxon>Actinomycetes</taxon>
        <taxon>Actinomycetales</taxon>
        <taxon>Actinomycetaceae</taxon>
        <taxon>Mobiluncus</taxon>
    </lineage>
</organism>
<dbReference type="GO" id="GO:0006508">
    <property type="term" value="P:proteolysis"/>
    <property type="evidence" value="ECO:0007669"/>
    <property type="project" value="UniProtKB-KW"/>
</dbReference>
<dbReference type="PANTHER" id="PTHR43330">
    <property type="entry name" value="METHIONINE AMINOPEPTIDASE"/>
    <property type="match status" value="1"/>
</dbReference>
<evidence type="ECO:0000256" key="8">
    <source>
        <dbReference type="SAM" id="MobiDB-lite"/>
    </source>
</evidence>
<accession>A0A2X2YN38</accession>
<dbReference type="Pfam" id="PF00557">
    <property type="entry name" value="Peptidase_M24"/>
    <property type="match status" value="1"/>
</dbReference>
<evidence type="ECO:0000256" key="4">
    <source>
        <dbReference type="ARBA" id="ARBA00022723"/>
    </source>
</evidence>
<feature type="binding site" evidence="6">
    <location>
        <position position="218"/>
    </location>
    <ligand>
        <name>a divalent metal cation</name>
        <dbReference type="ChEBI" id="CHEBI:60240"/>
        <label>2</label>
        <note>catalytic</note>
    </ligand>
</feature>
<evidence type="ECO:0000313" key="12">
    <source>
        <dbReference type="Proteomes" id="UP000250245"/>
    </source>
</evidence>
<dbReference type="InterPro" id="IPR002467">
    <property type="entry name" value="Pept_M24A_MAP1"/>
</dbReference>
<protein>
    <recommendedName>
        <fullName evidence="6 7">Methionine aminopeptidase</fullName>
        <shortName evidence="6">MAP</shortName>
        <shortName evidence="6">MetAP</shortName>
        <ecNumber evidence="6 7">3.4.11.18</ecNumber>
    </recommendedName>
    <alternativeName>
        <fullName evidence="6">Peptidase M</fullName>
    </alternativeName>
</protein>
<feature type="binding site" evidence="6">
    <location>
        <position position="282"/>
    </location>
    <ligand>
        <name>a divalent metal cation</name>
        <dbReference type="ChEBI" id="CHEBI:60240"/>
        <label>2</label>
        <note>catalytic</note>
    </ligand>
</feature>
<comment type="subunit">
    <text evidence="6">Monomer.</text>
</comment>
<dbReference type="AlphaFoldDB" id="A0A2X2YN38"/>
<reference evidence="10 13" key="2">
    <citation type="submission" date="2020-04" db="EMBL/GenBank/DDBJ databases">
        <title>Antimicrobial susceptibility and clonality of vaginal-derived multi-drug resistant Mobiluncus isolates in China.</title>
        <authorList>
            <person name="Zhang X."/>
        </authorList>
    </citation>
    <scope>NUCLEOTIDE SEQUENCE [LARGE SCALE GENOMIC DNA]</scope>
    <source>
        <strain evidence="10 13">19</strain>
    </source>
</reference>
<evidence type="ECO:0000256" key="1">
    <source>
        <dbReference type="ARBA" id="ARBA00002521"/>
    </source>
</evidence>
<proteinExistence type="inferred from homology"/>
<dbReference type="InterPro" id="IPR036005">
    <property type="entry name" value="Creatinase/aminopeptidase-like"/>
</dbReference>
<feature type="binding site" evidence="6">
    <location>
        <position position="282"/>
    </location>
    <ligand>
        <name>a divalent metal cation</name>
        <dbReference type="ChEBI" id="CHEBI:60240"/>
        <label>1</label>
    </ligand>
</feature>